<dbReference type="EMBL" id="GU057832">
    <property type="protein sequence ID" value="ADN85880.1"/>
    <property type="molecule type" value="Genomic_DNA"/>
</dbReference>
<gene>
    <name evidence="1" type="primary">orf479</name>
</gene>
<accession>F1AAK2</accession>
<keyword evidence="1" id="KW-0496">Mitochondrion</keyword>
<sequence length="479" mass="58959">MRGHIRKVAERRELRRMRREYDAYHPRPYKSAPGMRFCATRVFPAQYNLVGGVTIPTFNNELLKNYNLVFRILSERHRWLYSYKILYSLDTYMLQRTVQTVRNAKSRNRKWVGHHSTNYYGRTEPFWKYTVRGIYFINRLYIDDYHSYFKLITRSHMFNRTLVRYGKQFDTFKDSRRFFYLWNKLHVYKKLLPTEINRTFLYIAAIYGQYTRHVTRLRTQNWSARLRRTRLRVTTPTYKRVNYFTRRLLRFKYHGIHTYIFWWTRALRYSHHMKLHFKLSTQAEPVMFYPTSTIPHTYYGTMLRDNIHETWPEAFTFIRTMRCKHIHICSANNLQLLHDFVFFDQEINQNLVEYWETSQKSLDKHLWEYFKNLRKKFTPQLYNYLPLGYIDGHYMELTDYTEERPDITLLSQLDAAECNNQLLVRTCLMQLLYIKLQRRTIRVWFISFKNAVDAPTMFYLDIPEDEFYKQYATKVERPE</sequence>
<reference evidence="1" key="1">
    <citation type="journal article" date="2011" name="Mol. Biol. Evol.">
        <title>The Organellar Genome and Metabolic Potential of the Hydrogen-Producing Mitochondrion of Nyctotherus ovalis.</title>
        <authorList>
            <person name="de Graaf R.M."/>
            <person name="Ricard G."/>
            <person name="van Alen T.A."/>
            <person name="Duarte I."/>
            <person name="Dutilh B.E."/>
            <person name="Burgtorf C."/>
            <person name="Kuiper J.W."/>
            <person name="van der Staay G.W."/>
            <person name="Tielens A.G."/>
            <person name="Huynen M.A."/>
            <person name="Hackstein J.H."/>
        </authorList>
    </citation>
    <scope>NUCLEOTIDE SEQUENCE</scope>
</reference>
<protein>
    <submittedName>
        <fullName evidence="1">Uncharacterized protein orf479</fullName>
    </submittedName>
</protein>
<evidence type="ECO:0000313" key="1">
    <source>
        <dbReference type="EMBL" id="ADN85880.1"/>
    </source>
</evidence>
<geneLocation type="mitochondrion" evidence="1"/>
<dbReference type="AlphaFoldDB" id="F1AAK2"/>
<name>F1AAK2_NYCOV</name>
<proteinExistence type="predicted"/>
<organism evidence="1">
    <name type="scientific">Nyctotherus ovalis</name>
    <name type="common">Ciliate protozoan</name>
    <dbReference type="NCBI Taxonomy" id="70075"/>
    <lineage>
        <taxon>Eukaryota</taxon>
        <taxon>Sar</taxon>
        <taxon>Alveolata</taxon>
        <taxon>Ciliophora</taxon>
        <taxon>Intramacronucleata</taxon>
        <taxon>Armophorea</taxon>
        <taxon>Clevelandellida</taxon>
        <taxon>Nyctotheridae</taxon>
        <taxon>Nyctotherus</taxon>
    </lineage>
</organism>